<feature type="transmembrane region" description="Helical" evidence="1">
    <location>
        <begin position="53"/>
        <end position="75"/>
    </location>
</feature>
<protein>
    <submittedName>
        <fullName evidence="2">Uncharacterized protein</fullName>
    </submittedName>
</protein>
<dbReference type="PROSITE" id="PS51257">
    <property type="entry name" value="PROKAR_LIPOPROTEIN"/>
    <property type="match status" value="1"/>
</dbReference>
<evidence type="ECO:0000256" key="1">
    <source>
        <dbReference type="SAM" id="Phobius"/>
    </source>
</evidence>
<sequence>MTFFKKNIGNIAIFSVYIFIFFIFYLFISGLFGCNFQYGLGIYTADGACENYIYGYSVVGQFIDYLTPLFVAIYVGSYFKLPRLFSFIFSALLYALVITLIVLVKGAIL</sequence>
<feature type="transmembrane region" description="Helical" evidence="1">
    <location>
        <begin position="12"/>
        <end position="33"/>
    </location>
</feature>
<reference evidence="2 3" key="1">
    <citation type="submission" date="2018-06" db="EMBL/GenBank/DDBJ databases">
        <title>Whole Genome Sequence of an efficient microsymbiont, Rhizobium tropici.</title>
        <authorList>
            <person name="Srinivasan R."/>
            <person name="Singh H.V."/>
            <person name="Srivastava R."/>
            <person name="Kumari B."/>
            <person name="Radhakrishna A."/>
        </authorList>
    </citation>
    <scope>NUCLEOTIDE SEQUENCE [LARGE SCALE GENOMIC DNA]</scope>
    <source>
        <strain evidence="2 3">IGFRI Rhizo-19</strain>
    </source>
</reference>
<dbReference type="Proteomes" id="UP000251205">
    <property type="component" value="Unassembled WGS sequence"/>
</dbReference>
<dbReference type="AlphaFoldDB" id="A0A329YDE0"/>
<evidence type="ECO:0000313" key="2">
    <source>
        <dbReference type="EMBL" id="RAX41941.1"/>
    </source>
</evidence>
<accession>A0A329YDE0</accession>
<dbReference type="EMBL" id="QMKK01000025">
    <property type="protein sequence ID" value="RAX41941.1"/>
    <property type="molecule type" value="Genomic_DNA"/>
</dbReference>
<organism evidence="2 3">
    <name type="scientific">Rhizobium tropici</name>
    <dbReference type="NCBI Taxonomy" id="398"/>
    <lineage>
        <taxon>Bacteria</taxon>
        <taxon>Pseudomonadati</taxon>
        <taxon>Pseudomonadota</taxon>
        <taxon>Alphaproteobacteria</taxon>
        <taxon>Hyphomicrobiales</taxon>
        <taxon>Rhizobiaceae</taxon>
        <taxon>Rhizobium/Agrobacterium group</taxon>
        <taxon>Rhizobium</taxon>
    </lineage>
</organism>
<keyword evidence="1" id="KW-1133">Transmembrane helix</keyword>
<gene>
    <name evidence="2" type="ORF">DQ393_10160</name>
</gene>
<keyword evidence="1" id="KW-0812">Transmembrane</keyword>
<name>A0A329YDE0_RHITR</name>
<proteinExistence type="predicted"/>
<evidence type="ECO:0000313" key="3">
    <source>
        <dbReference type="Proteomes" id="UP000251205"/>
    </source>
</evidence>
<feature type="transmembrane region" description="Helical" evidence="1">
    <location>
        <begin position="87"/>
        <end position="108"/>
    </location>
</feature>
<keyword evidence="1" id="KW-0472">Membrane</keyword>
<comment type="caution">
    <text evidence="2">The sequence shown here is derived from an EMBL/GenBank/DDBJ whole genome shotgun (WGS) entry which is preliminary data.</text>
</comment>